<comment type="caution">
    <text evidence="6">The sequence shown here is derived from an EMBL/GenBank/DDBJ whole genome shotgun (WGS) entry which is preliminary data.</text>
</comment>
<feature type="domain" description="ABC transporter" evidence="5">
    <location>
        <begin position="30"/>
        <end position="249"/>
    </location>
</feature>
<evidence type="ECO:0000313" key="7">
    <source>
        <dbReference type="Proteomes" id="UP001595681"/>
    </source>
</evidence>
<dbReference type="EMBL" id="JBHRVU010000004">
    <property type="protein sequence ID" value="MFC3441140.1"/>
    <property type="molecule type" value="Genomic_DNA"/>
</dbReference>
<dbReference type="InterPro" id="IPR050683">
    <property type="entry name" value="Bact_Polysacc_Export_ATP-bd"/>
</dbReference>
<keyword evidence="2" id="KW-0813">Transport</keyword>
<evidence type="ECO:0000313" key="6">
    <source>
        <dbReference type="EMBL" id="MFC3441140.1"/>
    </source>
</evidence>
<dbReference type="RefSeq" id="WP_380794744.1">
    <property type="nucleotide sequence ID" value="NZ_JBHRVU010000004.1"/>
</dbReference>
<dbReference type="PANTHER" id="PTHR46743">
    <property type="entry name" value="TEICHOIC ACIDS EXPORT ATP-BINDING PROTEIN TAGH"/>
    <property type="match status" value="1"/>
</dbReference>
<dbReference type="CDD" id="cd03220">
    <property type="entry name" value="ABC_KpsT_Wzt"/>
    <property type="match status" value="1"/>
</dbReference>
<dbReference type="SMART" id="SM00382">
    <property type="entry name" value="AAA"/>
    <property type="match status" value="1"/>
</dbReference>
<dbReference type="GO" id="GO:0005524">
    <property type="term" value="F:ATP binding"/>
    <property type="evidence" value="ECO:0007669"/>
    <property type="project" value="UniProtKB-KW"/>
</dbReference>
<dbReference type="PROSITE" id="PS50893">
    <property type="entry name" value="ABC_TRANSPORTER_2"/>
    <property type="match status" value="1"/>
</dbReference>
<dbReference type="CDD" id="cd10147">
    <property type="entry name" value="Wzt_C-like"/>
    <property type="match status" value="1"/>
</dbReference>
<dbReference type="InterPro" id="IPR027417">
    <property type="entry name" value="P-loop_NTPase"/>
</dbReference>
<organism evidence="6 7">
    <name type="scientific">Sphingobium rhizovicinum</name>
    <dbReference type="NCBI Taxonomy" id="432308"/>
    <lineage>
        <taxon>Bacteria</taxon>
        <taxon>Pseudomonadati</taxon>
        <taxon>Pseudomonadota</taxon>
        <taxon>Alphaproteobacteria</taxon>
        <taxon>Sphingomonadales</taxon>
        <taxon>Sphingomonadaceae</taxon>
        <taxon>Sphingobium</taxon>
    </lineage>
</organism>
<dbReference type="InterPro" id="IPR029439">
    <property type="entry name" value="Wzt_C"/>
</dbReference>
<accession>A0ABV7NFD8</accession>
<dbReference type="InterPro" id="IPR003593">
    <property type="entry name" value="AAA+_ATPase"/>
</dbReference>
<gene>
    <name evidence="6" type="ORF">ACFOKF_08010</name>
</gene>
<dbReference type="InterPro" id="IPR015860">
    <property type="entry name" value="ABC_transpr_TagH-like"/>
</dbReference>
<dbReference type="SUPFAM" id="SSF52540">
    <property type="entry name" value="P-loop containing nucleoside triphosphate hydrolases"/>
    <property type="match status" value="1"/>
</dbReference>
<sequence length="409" mass="44360">MRQGAIVVSNVGKMYRSRDGGRPTTLKGFLLSGHKSKKPEAYWGLRNISFAVPRGRAVGVIGLNGAGKSTLLRLIGGVGKPDEGSITVHGRIGALLDIGAGLTEDLTGRENVYLLGVIAGMLRSEISEQFDAIVGFAELEEHINAPVRTYSSGMKMRLAFAVAVHTRPEVLLIDEVLAVGDKAFQQKCFDRVEAIRQSGCTIFLVSHDISQIEELCDDALFLKDGHMVAYGPLKETLALYSSTIDAKVAATEHVPPPAPIPTDPGLVHGVNRYGSADMKIQSVQLQDGQGHAIDTLPSGSALQIVFGYERLTRVRNPIALIGIYGDDDVCRYETHSQIANISLSPEGWVQLKMDRLDLAPGNYHLTIGLFSSDWQTVYDYHAEVYPLKVTGIGPSKGALNPPIHWHVQS</sequence>
<dbReference type="InterPro" id="IPR017871">
    <property type="entry name" value="ABC_transporter-like_CS"/>
</dbReference>
<evidence type="ECO:0000256" key="4">
    <source>
        <dbReference type="ARBA" id="ARBA00022840"/>
    </source>
</evidence>
<evidence type="ECO:0000256" key="1">
    <source>
        <dbReference type="ARBA" id="ARBA00005417"/>
    </source>
</evidence>
<dbReference type="Pfam" id="PF00005">
    <property type="entry name" value="ABC_tran"/>
    <property type="match status" value="1"/>
</dbReference>
<dbReference type="Gene3D" id="3.40.50.300">
    <property type="entry name" value="P-loop containing nucleotide triphosphate hydrolases"/>
    <property type="match status" value="1"/>
</dbReference>
<reference evidence="7" key="1">
    <citation type="journal article" date="2019" name="Int. J. Syst. Evol. Microbiol.">
        <title>The Global Catalogue of Microorganisms (GCM) 10K type strain sequencing project: providing services to taxonomists for standard genome sequencing and annotation.</title>
        <authorList>
            <consortium name="The Broad Institute Genomics Platform"/>
            <consortium name="The Broad Institute Genome Sequencing Center for Infectious Disease"/>
            <person name="Wu L."/>
            <person name="Ma J."/>
        </authorList>
    </citation>
    <scope>NUCLEOTIDE SEQUENCE [LARGE SCALE GENOMIC DNA]</scope>
    <source>
        <strain evidence="7">CCM 7491</strain>
    </source>
</reference>
<keyword evidence="4 6" id="KW-0067">ATP-binding</keyword>
<protein>
    <submittedName>
        <fullName evidence="6">ABC transporter ATP-binding protein</fullName>
    </submittedName>
</protein>
<dbReference type="InterPro" id="IPR003439">
    <property type="entry name" value="ABC_transporter-like_ATP-bd"/>
</dbReference>
<comment type="similarity">
    <text evidence="1">Belongs to the ABC transporter superfamily.</text>
</comment>
<proteinExistence type="inferred from homology"/>
<dbReference type="Gene3D" id="2.70.50.60">
    <property type="entry name" value="abc- transporter (atp binding component) like domain"/>
    <property type="match status" value="1"/>
</dbReference>
<dbReference type="PROSITE" id="PS00211">
    <property type="entry name" value="ABC_TRANSPORTER_1"/>
    <property type="match status" value="1"/>
</dbReference>
<evidence type="ECO:0000256" key="3">
    <source>
        <dbReference type="ARBA" id="ARBA00022741"/>
    </source>
</evidence>
<evidence type="ECO:0000256" key="2">
    <source>
        <dbReference type="ARBA" id="ARBA00022448"/>
    </source>
</evidence>
<keyword evidence="3" id="KW-0547">Nucleotide-binding</keyword>
<name>A0ABV7NFD8_9SPHN</name>
<dbReference type="Proteomes" id="UP001595681">
    <property type="component" value="Unassembled WGS sequence"/>
</dbReference>
<keyword evidence="7" id="KW-1185">Reference proteome</keyword>
<dbReference type="Pfam" id="PF14524">
    <property type="entry name" value="Wzt_C"/>
    <property type="match status" value="1"/>
</dbReference>
<dbReference type="PANTHER" id="PTHR46743:SF2">
    <property type="entry name" value="TEICHOIC ACIDS EXPORT ATP-BINDING PROTEIN TAGH"/>
    <property type="match status" value="1"/>
</dbReference>
<evidence type="ECO:0000259" key="5">
    <source>
        <dbReference type="PROSITE" id="PS50893"/>
    </source>
</evidence>